<comment type="catalytic activity">
    <reaction evidence="7">
        <text>4 Fe(II)-[cytochrome c] + O2 + 8 H(+)(in) = 4 Fe(III)-[cytochrome c] + 2 H2O + 4 H(+)(out)</text>
        <dbReference type="Rhea" id="RHEA:11436"/>
        <dbReference type="Rhea" id="RHEA-COMP:10350"/>
        <dbReference type="Rhea" id="RHEA-COMP:14399"/>
        <dbReference type="ChEBI" id="CHEBI:15377"/>
        <dbReference type="ChEBI" id="CHEBI:15378"/>
        <dbReference type="ChEBI" id="CHEBI:15379"/>
        <dbReference type="ChEBI" id="CHEBI:29033"/>
        <dbReference type="ChEBI" id="CHEBI:29034"/>
        <dbReference type="EC" id="7.1.1.9"/>
    </reaction>
    <physiologicalReaction direction="left-to-right" evidence="7">
        <dbReference type="Rhea" id="RHEA:11437"/>
    </physiologicalReaction>
</comment>
<evidence type="ECO:0000313" key="10">
    <source>
        <dbReference type="EMBL" id="NXX37531.1"/>
    </source>
</evidence>
<dbReference type="InterPro" id="IPR036257">
    <property type="entry name" value="Cyt_c_oxidase_su2_TM_sf"/>
</dbReference>
<sequence length="50" mass="5534">SPIIEELVEFHDHALIVALAICSLVLYLLALMLIEKLSSNTVDAQEVELI</sequence>
<evidence type="ECO:0000256" key="8">
    <source>
        <dbReference type="SAM" id="Phobius"/>
    </source>
</evidence>
<keyword evidence="5 8" id="KW-0472">Membrane</keyword>
<dbReference type="Pfam" id="PF02790">
    <property type="entry name" value="COX2_TM"/>
    <property type="match status" value="1"/>
</dbReference>
<feature type="non-terminal residue" evidence="10">
    <location>
        <position position="1"/>
    </location>
</feature>
<comment type="caution">
    <text evidence="10">The sequence shown here is derived from an EMBL/GenBank/DDBJ whole genome shotgun (WGS) entry which is preliminary data.</text>
</comment>
<feature type="transmembrane region" description="Helical" evidence="8">
    <location>
        <begin position="14"/>
        <end position="34"/>
    </location>
</feature>
<comment type="similarity">
    <text evidence="2">Belongs to the cytochrome c oxidase subunit 2 family.</text>
</comment>
<evidence type="ECO:0000256" key="6">
    <source>
        <dbReference type="ARBA" id="ARBA00031389"/>
    </source>
</evidence>
<name>A0A852I663_9PASS</name>
<dbReference type="OrthoDB" id="539285at2759"/>
<keyword evidence="11" id="KW-1185">Reference proteome</keyword>
<dbReference type="SUPFAM" id="SSF81464">
    <property type="entry name" value="Cytochrome c oxidase subunit II-like, transmembrane region"/>
    <property type="match status" value="1"/>
</dbReference>
<evidence type="ECO:0000256" key="2">
    <source>
        <dbReference type="ARBA" id="ARBA00007866"/>
    </source>
</evidence>
<accession>A0A852I663</accession>
<gene>
    <name evidence="10" type="primary">Mtco2_3</name>
    <name evidence="10" type="ORF">NICCHL_R15457</name>
</gene>
<keyword evidence="4 8" id="KW-0812">Transmembrane</keyword>
<keyword evidence="8" id="KW-1133">Transmembrane helix</keyword>
<evidence type="ECO:0000256" key="3">
    <source>
        <dbReference type="ARBA" id="ARBA00015946"/>
    </source>
</evidence>
<feature type="domain" description="Cytochrome oxidase subunit II transmembrane region profile" evidence="9">
    <location>
        <begin position="1"/>
        <end position="50"/>
    </location>
</feature>
<protein>
    <recommendedName>
        <fullName evidence="3">Cytochrome c oxidase subunit 2</fullName>
    </recommendedName>
    <alternativeName>
        <fullName evidence="6">Cytochrome c oxidase polypeptide II</fullName>
    </alternativeName>
</protein>
<dbReference type="PROSITE" id="PS50999">
    <property type="entry name" value="COX2_TM"/>
    <property type="match status" value="1"/>
</dbReference>
<dbReference type="InterPro" id="IPR011759">
    <property type="entry name" value="Cyt_c_oxidase_su2_TM_dom"/>
</dbReference>
<reference evidence="10" key="1">
    <citation type="submission" date="2020-02" db="EMBL/GenBank/DDBJ databases">
        <title>Bird 10,000 Genomes (B10K) Project - Family phase.</title>
        <authorList>
            <person name="Zhang G."/>
        </authorList>
    </citation>
    <scope>NUCLEOTIDE SEQUENCE</scope>
    <source>
        <strain evidence="10">B10K-DU-002-40</strain>
        <tissue evidence="10">Muscle</tissue>
    </source>
</reference>
<feature type="non-terminal residue" evidence="10">
    <location>
        <position position="50"/>
    </location>
</feature>
<dbReference type="GO" id="GO:0022900">
    <property type="term" value="P:electron transport chain"/>
    <property type="evidence" value="ECO:0007669"/>
    <property type="project" value="InterPro"/>
</dbReference>
<evidence type="ECO:0000259" key="9">
    <source>
        <dbReference type="PROSITE" id="PS50999"/>
    </source>
</evidence>
<dbReference type="AlphaFoldDB" id="A0A852I663"/>
<dbReference type="Gene3D" id="1.10.287.90">
    <property type="match status" value="1"/>
</dbReference>
<evidence type="ECO:0000256" key="4">
    <source>
        <dbReference type="ARBA" id="ARBA00022692"/>
    </source>
</evidence>
<evidence type="ECO:0000256" key="1">
    <source>
        <dbReference type="ARBA" id="ARBA00004141"/>
    </source>
</evidence>
<dbReference type="EMBL" id="WAAE01088418">
    <property type="protein sequence ID" value="NXX37531.1"/>
    <property type="molecule type" value="Genomic_DNA"/>
</dbReference>
<organism evidence="10 11">
    <name type="scientific">Nicator chloris</name>
    <dbReference type="NCBI Taxonomy" id="237433"/>
    <lineage>
        <taxon>Eukaryota</taxon>
        <taxon>Metazoa</taxon>
        <taxon>Chordata</taxon>
        <taxon>Craniata</taxon>
        <taxon>Vertebrata</taxon>
        <taxon>Euteleostomi</taxon>
        <taxon>Archelosauria</taxon>
        <taxon>Archosauria</taxon>
        <taxon>Dinosauria</taxon>
        <taxon>Saurischia</taxon>
        <taxon>Theropoda</taxon>
        <taxon>Coelurosauria</taxon>
        <taxon>Aves</taxon>
        <taxon>Neognathae</taxon>
        <taxon>Neoaves</taxon>
        <taxon>Telluraves</taxon>
        <taxon>Australaves</taxon>
        <taxon>Passeriformes</taxon>
        <taxon>Sylvioidea</taxon>
        <taxon>Pycnonotidae</taxon>
        <taxon>Nicator</taxon>
    </lineage>
</organism>
<dbReference type="Proteomes" id="UP000653383">
    <property type="component" value="Unassembled WGS sequence"/>
</dbReference>
<evidence type="ECO:0000313" key="11">
    <source>
        <dbReference type="Proteomes" id="UP000653383"/>
    </source>
</evidence>
<dbReference type="GO" id="GO:0004129">
    <property type="term" value="F:cytochrome-c oxidase activity"/>
    <property type="evidence" value="ECO:0007669"/>
    <property type="project" value="UniProtKB-EC"/>
</dbReference>
<evidence type="ECO:0000256" key="5">
    <source>
        <dbReference type="ARBA" id="ARBA00023136"/>
    </source>
</evidence>
<dbReference type="GO" id="GO:0016020">
    <property type="term" value="C:membrane"/>
    <property type="evidence" value="ECO:0007669"/>
    <property type="project" value="UniProtKB-SubCell"/>
</dbReference>
<proteinExistence type="inferred from homology"/>
<evidence type="ECO:0000256" key="7">
    <source>
        <dbReference type="ARBA" id="ARBA00049512"/>
    </source>
</evidence>
<comment type="subcellular location">
    <subcellularLocation>
        <location evidence="1">Membrane</location>
        <topology evidence="1">Multi-pass membrane protein</topology>
    </subcellularLocation>
</comment>